<dbReference type="InterPro" id="IPR043129">
    <property type="entry name" value="ATPase_NBD"/>
</dbReference>
<evidence type="ECO:0000259" key="7">
    <source>
        <dbReference type="SMART" id="SM00842"/>
    </source>
</evidence>
<keyword evidence="2 5" id="KW-0132">Cell division</keyword>
<feature type="domain" description="SHS2" evidence="7">
    <location>
        <begin position="7"/>
        <end position="197"/>
    </location>
</feature>
<comment type="similarity">
    <text evidence="5 6">Belongs to the FtsA/MreB family.</text>
</comment>
<dbReference type="Gene3D" id="3.30.420.40">
    <property type="match status" value="2"/>
</dbReference>
<dbReference type="Pfam" id="PF14450">
    <property type="entry name" value="FtsA"/>
    <property type="match status" value="1"/>
</dbReference>
<dbReference type="Proteomes" id="UP000179251">
    <property type="component" value="Unassembled WGS sequence"/>
</dbReference>
<evidence type="ECO:0000256" key="6">
    <source>
        <dbReference type="PIRNR" id="PIRNR003101"/>
    </source>
</evidence>
<dbReference type="PIRSF" id="PIRSF003101">
    <property type="entry name" value="FtsA"/>
    <property type="match status" value="1"/>
</dbReference>
<dbReference type="PANTHER" id="PTHR32432:SF4">
    <property type="entry name" value="CELL DIVISION PROTEIN FTSA"/>
    <property type="match status" value="1"/>
</dbReference>
<comment type="subunit">
    <text evidence="5">Self-interacts. Interacts with FtsZ.</text>
</comment>
<dbReference type="EMBL" id="MFHD01000024">
    <property type="protein sequence ID" value="OGF61905.1"/>
    <property type="molecule type" value="Genomic_DNA"/>
</dbReference>
<reference evidence="8 9" key="1">
    <citation type="journal article" date="2016" name="Nat. Commun.">
        <title>Thousands of microbial genomes shed light on interconnected biogeochemical processes in an aquifer system.</title>
        <authorList>
            <person name="Anantharaman K."/>
            <person name="Brown C.T."/>
            <person name="Hug L.A."/>
            <person name="Sharon I."/>
            <person name="Castelle C.J."/>
            <person name="Probst A.J."/>
            <person name="Thomas B.C."/>
            <person name="Singh A."/>
            <person name="Wilkins M.J."/>
            <person name="Karaoz U."/>
            <person name="Brodie E.L."/>
            <person name="Williams K.H."/>
            <person name="Hubbard S.S."/>
            <person name="Banfield J.F."/>
        </authorList>
    </citation>
    <scope>NUCLEOTIDE SEQUENCE [LARGE SCALE GENOMIC DNA]</scope>
</reference>
<evidence type="ECO:0000313" key="9">
    <source>
        <dbReference type="Proteomes" id="UP000179251"/>
    </source>
</evidence>
<protein>
    <recommendedName>
        <fullName evidence="5 6">Cell division protein FtsA</fullName>
    </recommendedName>
</protein>
<accession>A0A1F5VER5</accession>
<dbReference type="SUPFAM" id="SSF53067">
    <property type="entry name" value="Actin-like ATPase domain"/>
    <property type="match status" value="2"/>
</dbReference>
<dbReference type="NCBIfam" id="TIGR01174">
    <property type="entry name" value="ftsA"/>
    <property type="match status" value="1"/>
</dbReference>
<dbReference type="GO" id="GO:0032153">
    <property type="term" value="C:cell division site"/>
    <property type="evidence" value="ECO:0007669"/>
    <property type="project" value="UniProtKB-UniRule"/>
</dbReference>
<proteinExistence type="inferred from homology"/>
<comment type="function">
    <text evidence="5 6">Cell division protein that is involved in the assembly of the Z ring. May serve as a membrane anchor for the Z ring.</text>
</comment>
<dbReference type="InterPro" id="IPR020823">
    <property type="entry name" value="Cell_div_FtsA"/>
</dbReference>
<dbReference type="GO" id="GO:0009898">
    <property type="term" value="C:cytoplasmic side of plasma membrane"/>
    <property type="evidence" value="ECO:0007669"/>
    <property type="project" value="UniProtKB-UniRule"/>
</dbReference>
<dbReference type="InterPro" id="IPR050696">
    <property type="entry name" value="FtsA/MreB"/>
</dbReference>
<sequence length="415" mass="44456">MMRHGGVIGIDIGTESVKAVALESVSGEILPRVVSVGAALSRGMRRGVILEPKELAVAIREAVAVLEKSAGIKGDSVYVAVGGPGIVFQKSKGLVAVSRADGEITKEDAARAILASETNLNRLSNREILHKIPALYRIDNETQTHDPEGLSGTKLEAEVLFITSFSQNLKNVLKAFEEAELEIEEIVAAPAAAAHAILERREKEAGIMLLDLGAATTSLILFEENAPYSLEILPFGSSHITHDIAMGLRVTLEEAEKIKINYGSVEPALASANKLARPARLPIGGQAGGTDLVYGNYSRRKLSEIIEARMTDVFELVEKHLKKVDRAGLLPAGIVIVGGGANLPGIANFAKERFKLHVKIAEPDNIGGFKEKVKNPAWAVAVGAALMALEKQNSLSPFFRGPTGSLFRWLRAFLP</sequence>
<evidence type="ECO:0000256" key="5">
    <source>
        <dbReference type="HAMAP-Rule" id="MF_02033"/>
    </source>
</evidence>
<gene>
    <name evidence="5" type="primary">ftsA</name>
    <name evidence="8" type="ORF">A2834_00275</name>
</gene>
<dbReference type="SMART" id="SM00842">
    <property type="entry name" value="FtsA"/>
    <property type="match status" value="1"/>
</dbReference>
<keyword evidence="4 5" id="KW-0131">Cell cycle</keyword>
<evidence type="ECO:0000256" key="3">
    <source>
        <dbReference type="ARBA" id="ARBA00023136"/>
    </source>
</evidence>
<dbReference type="AlphaFoldDB" id="A0A1F5VER5"/>
<evidence type="ECO:0000256" key="1">
    <source>
        <dbReference type="ARBA" id="ARBA00022475"/>
    </source>
</evidence>
<dbReference type="GO" id="GO:0043093">
    <property type="term" value="P:FtsZ-dependent cytokinesis"/>
    <property type="evidence" value="ECO:0007669"/>
    <property type="project" value="UniProtKB-UniRule"/>
</dbReference>
<keyword evidence="3 5" id="KW-0472">Membrane</keyword>
<comment type="caution">
    <text evidence="8">The sequence shown here is derived from an EMBL/GenBank/DDBJ whole genome shotgun (WGS) entry which is preliminary data.</text>
</comment>
<dbReference type="CDD" id="cd24048">
    <property type="entry name" value="ASKHA_NBD_FtsA"/>
    <property type="match status" value="1"/>
</dbReference>
<dbReference type="Gene3D" id="3.30.1490.110">
    <property type="match status" value="1"/>
</dbReference>
<comment type="subcellular location">
    <subcellularLocation>
        <location evidence="5">Cell membrane</location>
        <topology evidence="5">Peripheral membrane protein</topology>
        <orientation evidence="5">Cytoplasmic side</orientation>
    </subcellularLocation>
    <text evidence="5">Localizes to the Z ring in an FtsZ-dependent manner. Targeted to the membrane through a conserved C-terminal amphipathic helix.</text>
</comment>
<keyword evidence="1 5" id="KW-1003">Cell membrane</keyword>
<dbReference type="STRING" id="1798325.A2834_00275"/>
<organism evidence="8 9">
    <name type="scientific">Candidatus Giovannonibacteria bacterium RIFCSPHIGHO2_01_FULL_45_23</name>
    <dbReference type="NCBI Taxonomy" id="1798325"/>
    <lineage>
        <taxon>Bacteria</taxon>
        <taxon>Candidatus Giovannoniibacteriota</taxon>
    </lineage>
</organism>
<name>A0A1F5VER5_9BACT</name>
<dbReference type="Pfam" id="PF02491">
    <property type="entry name" value="SHS2_FTSA"/>
    <property type="match status" value="1"/>
</dbReference>
<dbReference type="HAMAP" id="MF_02033">
    <property type="entry name" value="FtsA"/>
    <property type="match status" value="1"/>
</dbReference>
<evidence type="ECO:0000313" key="8">
    <source>
        <dbReference type="EMBL" id="OGF61905.1"/>
    </source>
</evidence>
<dbReference type="PANTHER" id="PTHR32432">
    <property type="entry name" value="CELL DIVISION PROTEIN FTSA-RELATED"/>
    <property type="match status" value="1"/>
</dbReference>
<evidence type="ECO:0000256" key="2">
    <source>
        <dbReference type="ARBA" id="ARBA00022618"/>
    </source>
</evidence>
<dbReference type="InterPro" id="IPR003494">
    <property type="entry name" value="SHS2_FtsA"/>
</dbReference>
<evidence type="ECO:0000256" key="4">
    <source>
        <dbReference type="ARBA" id="ARBA00023306"/>
    </source>
</evidence>